<protein>
    <submittedName>
        <fullName evidence="1">Uncharacterized protein</fullName>
    </submittedName>
</protein>
<gene>
    <name evidence="1" type="ORF">PGRAN_13483</name>
</gene>
<dbReference type="Proteomes" id="UP000019253">
    <property type="component" value="Unassembled WGS sequence"/>
</dbReference>
<dbReference type="RefSeq" id="WP_036067493.1">
    <property type="nucleotide sequence ID" value="NZ_AODD01000024.1"/>
</dbReference>
<proteinExistence type="predicted"/>
<reference evidence="1 2" key="1">
    <citation type="journal article" date="2014" name="Int. J. Syst. Evol. Microbiol.">
        <title>Listeria floridensis sp. nov., Listeria aquatica sp. nov., Listeria cornellensis sp. nov., Listeria riparia sp. nov. and Listeria grandensis sp. nov., from agricultural and natural environments.</title>
        <authorList>
            <person name="den Bakker H.C."/>
            <person name="Warchocki S."/>
            <person name="Wright E.M."/>
            <person name="Allred A.F."/>
            <person name="Ahlstrom C."/>
            <person name="Manuel C.S."/>
            <person name="Stasiewicz M.J."/>
            <person name="Burrell A."/>
            <person name="Roof S."/>
            <person name="Strawn L."/>
            <person name="Fortes E.D."/>
            <person name="Nightingale K.K."/>
            <person name="Kephart D."/>
            <person name="Wiedmann M."/>
        </authorList>
    </citation>
    <scope>NUCLEOTIDE SEQUENCE [LARGE SCALE GENOMIC DNA]</scope>
    <source>
        <strain evidence="2">FSL F6-971</strain>
    </source>
</reference>
<accession>W7B459</accession>
<evidence type="ECO:0000313" key="1">
    <source>
        <dbReference type="EMBL" id="EUJ22079.1"/>
    </source>
</evidence>
<sequence length="85" mass="9433">MEKRIFKISLIIGMTVASLEGTLWLAPETPQAKATENTIQPSQSLFTLMKTDELYVHITSPLKAWKESISGRAIPGTKIELFIDG</sequence>
<name>W7B459_9LIST</name>
<dbReference type="EMBL" id="AODD01000024">
    <property type="protein sequence ID" value="EUJ22079.1"/>
    <property type="molecule type" value="Genomic_DNA"/>
</dbReference>
<dbReference type="PATRIC" id="fig|1265819.5.peg.2687"/>
<evidence type="ECO:0000313" key="2">
    <source>
        <dbReference type="Proteomes" id="UP000019253"/>
    </source>
</evidence>
<organism evidence="1 2">
    <name type="scientific">Listeria grandensis FSL F6-0971</name>
    <dbReference type="NCBI Taxonomy" id="1265819"/>
    <lineage>
        <taxon>Bacteria</taxon>
        <taxon>Bacillati</taxon>
        <taxon>Bacillota</taxon>
        <taxon>Bacilli</taxon>
        <taxon>Bacillales</taxon>
        <taxon>Listeriaceae</taxon>
        <taxon>Listeria</taxon>
    </lineage>
</organism>
<dbReference type="STRING" id="1265819.PGRAN_13483"/>
<keyword evidence="2" id="KW-1185">Reference proteome</keyword>
<comment type="caution">
    <text evidence="1">The sequence shown here is derived from an EMBL/GenBank/DDBJ whole genome shotgun (WGS) entry which is preliminary data.</text>
</comment>
<dbReference type="AlphaFoldDB" id="W7B459"/>